<comment type="caution">
    <text evidence="10">The sequence shown here is derived from an EMBL/GenBank/DDBJ whole genome shotgun (WGS) entry which is preliminary data.</text>
</comment>
<evidence type="ECO:0000256" key="7">
    <source>
        <dbReference type="ARBA" id="ARBA00023136"/>
    </source>
</evidence>
<dbReference type="PRINTS" id="PR01315">
    <property type="entry name" value="BATTENIN"/>
</dbReference>
<organism evidence="10 11">
    <name type="scientific">Leucosporidium creatinivorum</name>
    <dbReference type="NCBI Taxonomy" id="106004"/>
    <lineage>
        <taxon>Eukaryota</taxon>
        <taxon>Fungi</taxon>
        <taxon>Dikarya</taxon>
        <taxon>Basidiomycota</taxon>
        <taxon>Pucciniomycotina</taxon>
        <taxon>Microbotryomycetes</taxon>
        <taxon>Leucosporidiales</taxon>
        <taxon>Leucosporidium</taxon>
    </lineage>
</organism>
<feature type="compositionally biased region" description="Low complexity" evidence="9">
    <location>
        <begin position="1"/>
        <end position="14"/>
    </location>
</feature>
<feature type="transmembrane region" description="Helical" evidence="8">
    <location>
        <begin position="39"/>
        <end position="64"/>
    </location>
</feature>
<dbReference type="PANTHER" id="PTHR10981:SF0">
    <property type="entry name" value="BATTENIN"/>
    <property type="match status" value="1"/>
</dbReference>
<keyword evidence="5" id="KW-0029">Amino-acid transport</keyword>
<proteinExistence type="inferred from homology"/>
<keyword evidence="11" id="KW-1185">Reference proteome</keyword>
<dbReference type="InterPro" id="IPR003492">
    <property type="entry name" value="Battenin_disease_Cln3"/>
</dbReference>
<comment type="similarity">
    <text evidence="2 8">Belongs to the battenin family.</text>
</comment>
<feature type="transmembrane region" description="Helical" evidence="8">
    <location>
        <begin position="166"/>
        <end position="189"/>
    </location>
</feature>
<comment type="subcellular location">
    <subcellularLocation>
        <location evidence="1">Endomembrane system</location>
        <topology evidence="1">Multi-pass membrane protein</topology>
    </subcellularLocation>
    <subcellularLocation>
        <location evidence="8">Vacuole membrane</location>
        <topology evidence="8">Multi-pass membrane protein</topology>
    </subcellularLocation>
</comment>
<name>A0A1Y2G1L3_9BASI</name>
<evidence type="ECO:0000313" key="10">
    <source>
        <dbReference type="EMBL" id="ORY90784.1"/>
    </source>
</evidence>
<dbReference type="FunCoup" id="A0A1Y2G1L3">
    <property type="interactions" value="87"/>
</dbReference>
<gene>
    <name evidence="10" type="ORF">BCR35DRAFT_274783</name>
</gene>
<feature type="transmembrane region" description="Helical" evidence="8">
    <location>
        <begin position="107"/>
        <end position="127"/>
    </location>
</feature>
<dbReference type="GO" id="GO:0005774">
    <property type="term" value="C:vacuolar membrane"/>
    <property type="evidence" value="ECO:0007669"/>
    <property type="project" value="UniProtKB-SubCell"/>
</dbReference>
<feature type="transmembrane region" description="Helical" evidence="8">
    <location>
        <begin position="195"/>
        <end position="216"/>
    </location>
</feature>
<dbReference type="InParanoid" id="A0A1Y2G1L3"/>
<feature type="region of interest" description="Disordered" evidence="9">
    <location>
        <begin position="1"/>
        <end position="31"/>
    </location>
</feature>
<evidence type="ECO:0000256" key="3">
    <source>
        <dbReference type="ARBA" id="ARBA00022448"/>
    </source>
</evidence>
<keyword evidence="6 8" id="KW-1133">Transmembrane helix</keyword>
<keyword evidence="8" id="KW-0926">Vacuole</keyword>
<dbReference type="PANTHER" id="PTHR10981">
    <property type="entry name" value="BATTENIN"/>
    <property type="match status" value="1"/>
</dbReference>
<dbReference type="Proteomes" id="UP000193467">
    <property type="component" value="Unassembled WGS sequence"/>
</dbReference>
<dbReference type="Pfam" id="PF02487">
    <property type="entry name" value="CLN3"/>
    <property type="match status" value="1"/>
</dbReference>
<evidence type="ECO:0000313" key="11">
    <source>
        <dbReference type="Proteomes" id="UP000193467"/>
    </source>
</evidence>
<evidence type="ECO:0000256" key="5">
    <source>
        <dbReference type="ARBA" id="ARBA00022970"/>
    </source>
</evidence>
<dbReference type="GO" id="GO:0006865">
    <property type="term" value="P:amino acid transport"/>
    <property type="evidence" value="ECO:0007669"/>
    <property type="project" value="UniProtKB-KW"/>
</dbReference>
<dbReference type="AlphaFoldDB" id="A0A1Y2G1L3"/>
<evidence type="ECO:0000256" key="2">
    <source>
        <dbReference type="ARBA" id="ARBA00007467"/>
    </source>
</evidence>
<accession>A0A1Y2G1L3</accession>
<evidence type="ECO:0000256" key="4">
    <source>
        <dbReference type="ARBA" id="ARBA00022692"/>
    </source>
</evidence>
<dbReference type="GO" id="GO:0051453">
    <property type="term" value="P:regulation of intracellular pH"/>
    <property type="evidence" value="ECO:0007669"/>
    <property type="project" value="TreeGrafter"/>
</dbReference>
<reference evidence="10 11" key="1">
    <citation type="submission" date="2016-07" db="EMBL/GenBank/DDBJ databases">
        <title>Pervasive Adenine N6-methylation of Active Genes in Fungi.</title>
        <authorList>
            <consortium name="DOE Joint Genome Institute"/>
            <person name="Mondo S.J."/>
            <person name="Dannebaum R.O."/>
            <person name="Kuo R.C."/>
            <person name="Labutti K."/>
            <person name="Haridas S."/>
            <person name="Kuo A."/>
            <person name="Salamov A."/>
            <person name="Ahrendt S.R."/>
            <person name="Lipzen A."/>
            <person name="Sullivan W."/>
            <person name="Andreopoulos W.B."/>
            <person name="Clum A."/>
            <person name="Lindquist E."/>
            <person name="Daum C."/>
            <person name="Ramamoorthy G.K."/>
            <person name="Gryganskyi A."/>
            <person name="Culley D."/>
            <person name="Magnuson J.K."/>
            <person name="James T.Y."/>
            <person name="O'Malley M.A."/>
            <person name="Stajich J.E."/>
            <person name="Spatafora J.W."/>
            <person name="Visel A."/>
            <person name="Grigoriev I.V."/>
        </authorList>
    </citation>
    <scope>NUCLEOTIDE SEQUENCE [LARGE SCALE GENOMIC DNA]</scope>
    <source>
        <strain evidence="10 11">62-1032</strain>
    </source>
</reference>
<comment type="caution">
    <text evidence="8">Lacks conserved residue(s) required for the propagation of feature annotation.</text>
</comment>
<sequence>MSRAPSTSTTYPPTTLQPMPVHSHTTSIRHASPPHPHKLAYGASFFCLGLLNNVLYVIILSAALDLVDKAATPKGIILFVNIAPALLVKIGWPYFVKGKVQYSKRVLSCSAISFIGILIVALSQSLLPRLSGIAIASFSSGLGEMTYLQLSTVYGSLDTPADLGGIAVGWFASGTGAAGLVGAGLWWGLRGLGVRSGLLVCSFLPLCMSLTFYLLLPSFTAMTTSPFSAYASIPELEDSLSDSDDDDEGADLVGGAAREEGYSRRAIAEAGLSKAAHLTTSEKLKLARPLVVRYMLPLFFVYLAEYAINSGVAPTLIYEVPDPVTAPVLGSIIKSLRDYYPLWQLVYQTFVFISRSSLSILHLPPIPIPYLPLPTLFQLALLLLTSLESSLGYLESTLGENGAIWITFAMIACEGLAGGSAYVNCFFWLGVDEEEGEGLLGEGKDPQRQGMEREFRIASVGFADTLGILLASLVASGLEPALCSAQVARGRTLCRQL</sequence>
<keyword evidence="4 8" id="KW-0812">Transmembrane</keyword>
<evidence type="ECO:0000256" key="8">
    <source>
        <dbReference type="RuleBase" id="RU361113"/>
    </source>
</evidence>
<dbReference type="InterPro" id="IPR036259">
    <property type="entry name" value="MFS_trans_sf"/>
</dbReference>
<keyword evidence="7 8" id="KW-0472">Membrane</keyword>
<evidence type="ECO:0000256" key="9">
    <source>
        <dbReference type="SAM" id="MobiDB-lite"/>
    </source>
</evidence>
<feature type="transmembrane region" description="Helical" evidence="8">
    <location>
        <begin position="76"/>
        <end position="95"/>
    </location>
</feature>
<dbReference type="OrthoDB" id="5965864at2759"/>
<dbReference type="EMBL" id="MCGR01000003">
    <property type="protein sequence ID" value="ORY90784.1"/>
    <property type="molecule type" value="Genomic_DNA"/>
</dbReference>
<evidence type="ECO:0000256" key="1">
    <source>
        <dbReference type="ARBA" id="ARBA00004127"/>
    </source>
</evidence>
<evidence type="ECO:0000256" key="6">
    <source>
        <dbReference type="ARBA" id="ARBA00022989"/>
    </source>
</evidence>
<keyword evidence="3" id="KW-0813">Transport</keyword>
<dbReference type="SUPFAM" id="SSF103473">
    <property type="entry name" value="MFS general substrate transporter"/>
    <property type="match status" value="1"/>
</dbReference>
<dbReference type="STRING" id="106004.A0A1Y2G1L3"/>
<dbReference type="GO" id="GO:0012505">
    <property type="term" value="C:endomembrane system"/>
    <property type="evidence" value="ECO:0007669"/>
    <property type="project" value="UniProtKB-SubCell"/>
</dbReference>
<protein>
    <recommendedName>
        <fullName evidence="8">Protein BTN</fullName>
    </recommendedName>
</protein>